<dbReference type="Pfam" id="PF01535">
    <property type="entry name" value="PPR"/>
    <property type="match status" value="4"/>
</dbReference>
<evidence type="ECO:0000256" key="4">
    <source>
        <dbReference type="ARBA" id="ARBA00022737"/>
    </source>
</evidence>
<feature type="repeat" description="PPR" evidence="6">
    <location>
        <begin position="458"/>
        <end position="492"/>
    </location>
</feature>
<evidence type="ECO:0000256" key="3">
    <source>
        <dbReference type="ARBA" id="ARBA00022640"/>
    </source>
</evidence>
<dbReference type="InterPro" id="IPR011990">
    <property type="entry name" value="TPR-like_helical_dom_sf"/>
</dbReference>
<feature type="repeat" description="PPR" evidence="6">
    <location>
        <begin position="493"/>
        <end position="528"/>
    </location>
</feature>
<dbReference type="EMBL" id="LR721784">
    <property type="protein sequence ID" value="VVW43246.1"/>
    <property type="molecule type" value="Genomic_DNA"/>
</dbReference>
<dbReference type="Pfam" id="PF14432">
    <property type="entry name" value="DYW_deaminase"/>
    <property type="match status" value="1"/>
</dbReference>
<evidence type="ECO:0000259" key="7">
    <source>
        <dbReference type="Pfam" id="PF14432"/>
    </source>
</evidence>
<dbReference type="GO" id="GO:0003723">
    <property type="term" value="F:RNA binding"/>
    <property type="evidence" value="ECO:0007669"/>
    <property type="project" value="InterPro"/>
</dbReference>
<dbReference type="FunFam" id="1.25.40.10:FF:000031">
    <property type="entry name" value="Pentatricopeptide repeat-containing protein mitochondrial"/>
    <property type="match status" value="1"/>
</dbReference>
<dbReference type="PANTHER" id="PTHR24015">
    <property type="entry name" value="OS07G0578800 PROTEIN-RELATED"/>
    <property type="match status" value="1"/>
</dbReference>
<dbReference type="Pfam" id="PF13041">
    <property type="entry name" value="PPR_2"/>
    <property type="match status" value="4"/>
</dbReference>
<reference evidence="8" key="1">
    <citation type="submission" date="2019-09" db="EMBL/GenBank/DDBJ databases">
        <authorList>
            <person name="Zhang L."/>
        </authorList>
    </citation>
    <scope>NUCLEOTIDE SEQUENCE</scope>
</reference>
<dbReference type="PANTHER" id="PTHR24015:SF1063">
    <property type="entry name" value="OS12G0156900 PROTEIN"/>
    <property type="match status" value="1"/>
</dbReference>
<comment type="subcellular location">
    <subcellularLocation>
        <location evidence="1">Plastid</location>
        <location evidence="1">Chloroplast</location>
    </subcellularLocation>
</comment>
<organism evidence="8">
    <name type="scientific">Nymphaea colorata</name>
    <name type="common">pocket water lily</name>
    <dbReference type="NCBI Taxonomy" id="210225"/>
    <lineage>
        <taxon>Eukaryota</taxon>
        <taxon>Viridiplantae</taxon>
        <taxon>Streptophyta</taxon>
        <taxon>Embryophyta</taxon>
        <taxon>Tracheophyta</taxon>
        <taxon>Spermatophyta</taxon>
        <taxon>Magnoliopsida</taxon>
        <taxon>Nymphaeales</taxon>
        <taxon>Nymphaeaceae</taxon>
        <taxon>Nymphaea</taxon>
    </lineage>
</organism>
<feature type="repeat" description="PPR" evidence="6">
    <location>
        <begin position="155"/>
        <end position="189"/>
    </location>
</feature>
<feature type="domain" description="DYW" evidence="7">
    <location>
        <begin position="673"/>
        <end position="764"/>
    </location>
</feature>
<evidence type="ECO:0000256" key="6">
    <source>
        <dbReference type="PROSITE-ProRule" id="PRU00708"/>
    </source>
</evidence>
<feature type="repeat" description="PPR" evidence="6">
    <location>
        <begin position="256"/>
        <end position="290"/>
    </location>
</feature>
<dbReference type="NCBIfam" id="TIGR00756">
    <property type="entry name" value="PPR"/>
    <property type="match status" value="7"/>
</dbReference>
<keyword evidence="3" id="KW-0934">Plastid</keyword>
<dbReference type="FunFam" id="1.25.40.10:FF:002415">
    <property type="entry name" value="Uncharacterized protein"/>
    <property type="match status" value="1"/>
</dbReference>
<feature type="repeat" description="PPR" evidence="6">
    <location>
        <begin position="357"/>
        <end position="391"/>
    </location>
</feature>
<dbReference type="PROSITE" id="PS51375">
    <property type="entry name" value="PPR"/>
    <property type="match status" value="7"/>
</dbReference>
<dbReference type="InterPro" id="IPR046848">
    <property type="entry name" value="E_motif"/>
</dbReference>
<evidence type="ECO:0000256" key="1">
    <source>
        <dbReference type="ARBA" id="ARBA00004229"/>
    </source>
</evidence>
<feature type="repeat" description="PPR" evidence="6">
    <location>
        <begin position="124"/>
        <end position="154"/>
    </location>
</feature>
<dbReference type="FunFam" id="1.25.40.10:FF:000395">
    <property type="entry name" value="Pentatricopeptide repeat-containing protein chloroplastic"/>
    <property type="match status" value="1"/>
</dbReference>
<sequence>MCAEMRELYQFLPLVIKNGLDSDPLFQTKLLSLFSRFGSMHHADLVFQRADHSKDEFWHSMLKGHSKNSSLDVAFAFFCRMRRFGVQPLVYNFTYLLKNCGDQVDFRRGKQIHGKLISCGFESNVFAMTAVVNMYAKCSQMRDAQKMFDRMPQRDVVAWNALVSGYAQNGLPLRAIQTFGLMQTEAMSPDSITIVSVLPACADTGCLKLAKSIHGYVVRVGFESLVNVATAIVDVYSKCGHVNKARLVFDRMPEKNVVSWNTMIDGYARNGDAKEALKMFQQMQAEGLRATDVTFMAALHACANMGDLAQGRYVHDLVVRDGFESDVSVNNSLIAMYSKCKRMDLAAEIFKKLHKKTLVSWNAIISGYTQNDHVNEALHLFSEMQKKNLKPDSFTLVSIIPAFANLSVLRTSKWVHGHAIRLCLHRNVYVVTALIDMYAKSGSIKIARKLFDMTDERHVTTWNAMIEGYGTHGFGKEAVSLFNQMKMSPVKPNDVTFLCLLSACGHSGLVDEGREFFNSMSRDYGVTPHMDHYATMVDLLGRAGLLDEAWDFIQAMPIEPGISVFGALLGACKIHKNVELGEKAATRLFELEPEEGGYYVLLANIYATASMWGAVARVRNMMEKKGIQKMPGCTLIQLKNEVHTFYSGSTSHPQTELIYKALEELMVKIKAAGYVPDTNSAHDVEDYVKEQLLNTHSEKLAIAFGLINTSPGTTVHIRKNLRVCADCHTATKFISKVTNREIIVRDMHRFHHFKDGFCSCGDYW</sequence>
<keyword evidence="2" id="KW-0150">Chloroplast</keyword>
<keyword evidence="4" id="KW-0677">Repeat</keyword>
<dbReference type="GO" id="GO:0009451">
    <property type="term" value="P:RNA modification"/>
    <property type="evidence" value="ECO:0007669"/>
    <property type="project" value="InterPro"/>
</dbReference>
<dbReference type="GO" id="GO:0009507">
    <property type="term" value="C:chloroplast"/>
    <property type="evidence" value="ECO:0007669"/>
    <property type="project" value="UniProtKB-SubCell"/>
</dbReference>
<dbReference type="Gene3D" id="1.25.40.10">
    <property type="entry name" value="Tetratricopeptide repeat domain"/>
    <property type="match status" value="4"/>
</dbReference>
<gene>
    <name evidence="8" type="ORF">NYM_LOCUS22230</name>
</gene>
<dbReference type="FunFam" id="1.25.40.10:FF:000344">
    <property type="entry name" value="Pentatricopeptide repeat-containing protein"/>
    <property type="match status" value="1"/>
</dbReference>
<evidence type="ECO:0000256" key="5">
    <source>
        <dbReference type="ARBA" id="ARBA00022946"/>
    </source>
</evidence>
<dbReference type="Pfam" id="PF20431">
    <property type="entry name" value="E_motif"/>
    <property type="match status" value="1"/>
</dbReference>
<dbReference type="InterPro" id="IPR046960">
    <property type="entry name" value="PPR_At4g14850-like_plant"/>
</dbReference>
<dbReference type="GO" id="GO:0008270">
    <property type="term" value="F:zinc ion binding"/>
    <property type="evidence" value="ECO:0007669"/>
    <property type="project" value="InterPro"/>
</dbReference>
<proteinExistence type="predicted"/>
<dbReference type="InterPro" id="IPR032867">
    <property type="entry name" value="DYW_dom"/>
</dbReference>
<name>A0A5K1DY90_9MAGN</name>
<keyword evidence="5" id="KW-0809">Transit peptide</keyword>
<evidence type="ECO:0000256" key="2">
    <source>
        <dbReference type="ARBA" id="ARBA00022528"/>
    </source>
</evidence>
<dbReference type="Gramene" id="NC6G0256850.1">
    <property type="protein sequence ID" value="NC6G0256850.1:cds"/>
    <property type="gene ID" value="NC6G0256850"/>
</dbReference>
<accession>A0A5K1DY90</accession>
<dbReference type="InterPro" id="IPR002885">
    <property type="entry name" value="PPR_rpt"/>
</dbReference>
<dbReference type="AlphaFoldDB" id="A0A5K1DY90"/>
<evidence type="ECO:0000313" key="8">
    <source>
        <dbReference type="EMBL" id="VVW43246.1"/>
    </source>
</evidence>
<feature type="repeat" description="PPR" evidence="6">
    <location>
        <begin position="54"/>
        <end position="88"/>
    </location>
</feature>
<protein>
    <recommendedName>
        <fullName evidence="7">DYW domain-containing protein</fullName>
    </recommendedName>
</protein>